<protein>
    <submittedName>
        <fullName evidence="2">Uncharacterized protein</fullName>
    </submittedName>
</protein>
<name>A0A645EVL0_9ZZZZ</name>
<evidence type="ECO:0000256" key="1">
    <source>
        <dbReference type="SAM" id="Phobius"/>
    </source>
</evidence>
<comment type="caution">
    <text evidence="2">The sequence shown here is derived from an EMBL/GenBank/DDBJ whole genome shotgun (WGS) entry which is preliminary data.</text>
</comment>
<accession>A0A645EVL0</accession>
<dbReference type="EMBL" id="VSSQ01050452">
    <property type="protein sequence ID" value="MPN04543.1"/>
    <property type="molecule type" value="Genomic_DNA"/>
</dbReference>
<proteinExistence type="predicted"/>
<keyword evidence="1" id="KW-1133">Transmembrane helix</keyword>
<feature type="transmembrane region" description="Helical" evidence="1">
    <location>
        <begin position="65"/>
        <end position="85"/>
    </location>
</feature>
<feature type="transmembrane region" description="Helical" evidence="1">
    <location>
        <begin position="97"/>
        <end position="118"/>
    </location>
</feature>
<evidence type="ECO:0000313" key="2">
    <source>
        <dbReference type="EMBL" id="MPN04543.1"/>
    </source>
</evidence>
<feature type="transmembrane region" description="Helical" evidence="1">
    <location>
        <begin position="150"/>
        <end position="172"/>
    </location>
</feature>
<sequence>MMEELQTQLKSNLLSFAQTKNIKVTEEVEQNMDDYVSQVVSVCKSSVSNSFLEDFLGYSSLFTKIALIAVPLSLVMIAYCTWIIYKNSSKRHKFRLLRYYATAAGASGLVLVIVPIVLNLLDLDKKLIGIDVQYKYNVASSFLNLSFQSMILSGIALLVIQILLVATWLVLVNKRKS</sequence>
<dbReference type="AlphaFoldDB" id="A0A645EVL0"/>
<organism evidence="2">
    <name type="scientific">bioreactor metagenome</name>
    <dbReference type="NCBI Taxonomy" id="1076179"/>
    <lineage>
        <taxon>unclassified sequences</taxon>
        <taxon>metagenomes</taxon>
        <taxon>ecological metagenomes</taxon>
    </lineage>
</organism>
<keyword evidence="1" id="KW-0812">Transmembrane</keyword>
<keyword evidence="1" id="KW-0472">Membrane</keyword>
<gene>
    <name evidence="2" type="ORF">SDC9_151784</name>
</gene>
<reference evidence="2" key="1">
    <citation type="submission" date="2019-08" db="EMBL/GenBank/DDBJ databases">
        <authorList>
            <person name="Kucharzyk K."/>
            <person name="Murdoch R.W."/>
            <person name="Higgins S."/>
            <person name="Loffler F."/>
        </authorList>
    </citation>
    <scope>NUCLEOTIDE SEQUENCE</scope>
</reference>